<name>A0A1W1X4R4_9CLOT</name>
<dbReference type="InterPro" id="IPR011051">
    <property type="entry name" value="RmlC_Cupin_sf"/>
</dbReference>
<sequence length="154" mass="17623">MNNISNIDNIPKEYMYDPDFQSKLKTILIGDAIGCEKIYVNIDYVKPGAESTKYHSHSVQEEFFLILSGEGLLRIDGEKIIIRKGDVISKPAGKDITHQFINNSSEILQILDIGTREKDDIITYPDENVIYIKDKKLIFNINNSIKDWTSEPNE</sequence>
<evidence type="ECO:0000256" key="1">
    <source>
        <dbReference type="ARBA" id="ARBA00022723"/>
    </source>
</evidence>
<dbReference type="AlphaFoldDB" id="A0A1W1X4R4"/>
<dbReference type="Proteomes" id="UP000192468">
    <property type="component" value="Unassembled WGS sequence"/>
</dbReference>
<evidence type="ECO:0000313" key="3">
    <source>
        <dbReference type="EMBL" id="SMC18708.1"/>
    </source>
</evidence>
<evidence type="ECO:0000313" key="4">
    <source>
        <dbReference type="Proteomes" id="UP000192468"/>
    </source>
</evidence>
<dbReference type="InterPro" id="IPR013096">
    <property type="entry name" value="Cupin_2"/>
</dbReference>
<dbReference type="Pfam" id="PF07883">
    <property type="entry name" value="Cupin_2"/>
    <property type="match status" value="1"/>
</dbReference>
<dbReference type="PANTHER" id="PTHR35848">
    <property type="entry name" value="OXALATE-BINDING PROTEIN"/>
    <property type="match status" value="1"/>
</dbReference>
<gene>
    <name evidence="3" type="ORF">SAMN02745134_00640</name>
</gene>
<evidence type="ECO:0000259" key="2">
    <source>
        <dbReference type="Pfam" id="PF07883"/>
    </source>
</evidence>
<keyword evidence="1" id="KW-0479">Metal-binding</keyword>
<dbReference type="STRING" id="1121291.SAMN02745134_00640"/>
<accession>A0A1W1X4R4</accession>
<dbReference type="EMBL" id="FWXH01000002">
    <property type="protein sequence ID" value="SMC18708.1"/>
    <property type="molecule type" value="Genomic_DNA"/>
</dbReference>
<dbReference type="OrthoDB" id="9797047at2"/>
<reference evidence="3 4" key="1">
    <citation type="submission" date="2017-04" db="EMBL/GenBank/DDBJ databases">
        <authorList>
            <person name="Afonso C.L."/>
            <person name="Miller P.J."/>
            <person name="Scott M.A."/>
            <person name="Spackman E."/>
            <person name="Goraichik I."/>
            <person name="Dimitrov K.M."/>
            <person name="Suarez D.L."/>
            <person name="Swayne D.E."/>
        </authorList>
    </citation>
    <scope>NUCLEOTIDE SEQUENCE [LARGE SCALE GENOMIC DNA]</scope>
    <source>
        <strain evidence="3 4">DSM 12555</strain>
    </source>
</reference>
<dbReference type="Gene3D" id="2.60.120.10">
    <property type="entry name" value="Jelly Rolls"/>
    <property type="match status" value="1"/>
</dbReference>
<keyword evidence="4" id="KW-1185">Reference proteome</keyword>
<protein>
    <submittedName>
        <fullName evidence="3">Uncharacterized conserved protein, cupin superfamily</fullName>
    </submittedName>
</protein>
<organism evidence="3 4">
    <name type="scientific">Clostridium acidisoli DSM 12555</name>
    <dbReference type="NCBI Taxonomy" id="1121291"/>
    <lineage>
        <taxon>Bacteria</taxon>
        <taxon>Bacillati</taxon>
        <taxon>Bacillota</taxon>
        <taxon>Clostridia</taxon>
        <taxon>Eubacteriales</taxon>
        <taxon>Clostridiaceae</taxon>
        <taxon>Clostridium</taxon>
    </lineage>
</organism>
<dbReference type="GO" id="GO:0046872">
    <property type="term" value="F:metal ion binding"/>
    <property type="evidence" value="ECO:0007669"/>
    <property type="project" value="UniProtKB-KW"/>
</dbReference>
<dbReference type="InterPro" id="IPR014710">
    <property type="entry name" value="RmlC-like_jellyroll"/>
</dbReference>
<dbReference type="InterPro" id="IPR051610">
    <property type="entry name" value="GPI/OXD"/>
</dbReference>
<dbReference type="CDD" id="cd02224">
    <property type="entry name" value="cupin_SPO2919-like"/>
    <property type="match status" value="1"/>
</dbReference>
<feature type="domain" description="Cupin type-2" evidence="2">
    <location>
        <begin position="45"/>
        <end position="113"/>
    </location>
</feature>
<proteinExistence type="predicted"/>
<dbReference type="RefSeq" id="WP_084113822.1">
    <property type="nucleotide sequence ID" value="NZ_FWXH01000002.1"/>
</dbReference>
<dbReference type="SUPFAM" id="SSF51182">
    <property type="entry name" value="RmlC-like cupins"/>
    <property type="match status" value="1"/>
</dbReference>